<evidence type="ECO:0000313" key="2">
    <source>
        <dbReference type="EMBL" id="KAJ6261532.1"/>
    </source>
</evidence>
<feature type="region of interest" description="Disordered" evidence="1">
    <location>
        <begin position="35"/>
        <end position="70"/>
    </location>
</feature>
<reference evidence="2" key="1">
    <citation type="submission" date="2023-01" db="EMBL/GenBank/DDBJ databases">
        <title>The chitinases involved in constricting ring structure development in the nematode-trapping fungus Drechslerella dactyloides.</title>
        <authorList>
            <person name="Wang R."/>
            <person name="Zhang L."/>
            <person name="Tang P."/>
            <person name="Li S."/>
            <person name="Liang L."/>
        </authorList>
    </citation>
    <scope>NUCLEOTIDE SEQUENCE</scope>
    <source>
        <strain evidence="2">YMF1.00031</strain>
    </source>
</reference>
<evidence type="ECO:0000313" key="3">
    <source>
        <dbReference type="Proteomes" id="UP001221413"/>
    </source>
</evidence>
<dbReference type="AlphaFoldDB" id="A0AAD6NKI9"/>
<accession>A0AAD6NKI9</accession>
<organism evidence="2 3">
    <name type="scientific">Drechslerella dactyloides</name>
    <name type="common">Nematode-trapping fungus</name>
    <name type="synonym">Arthrobotrys dactyloides</name>
    <dbReference type="NCBI Taxonomy" id="74499"/>
    <lineage>
        <taxon>Eukaryota</taxon>
        <taxon>Fungi</taxon>
        <taxon>Dikarya</taxon>
        <taxon>Ascomycota</taxon>
        <taxon>Pezizomycotina</taxon>
        <taxon>Orbiliomycetes</taxon>
        <taxon>Orbiliales</taxon>
        <taxon>Orbiliaceae</taxon>
        <taxon>Drechslerella</taxon>
    </lineage>
</organism>
<dbReference type="EMBL" id="JAQGDS010000004">
    <property type="protein sequence ID" value="KAJ6261532.1"/>
    <property type="molecule type" value="Genomic_DNA"/>
</dbReference>
<feature type="compositionally biased region" description="Basic and acidic residues" evidence="1">
    <location>
        <begin position="89"/>
        <end position="98"/>
    </location>
</feature>
<comment type="caution">
    <text evidence="2">The sequence shown here is derived from an EMBL/GenBank/DDBJ whole genome shotgun (WGS) entry which is preliminary data.</text>
</comment>
<proteinExistence type="predicted"/>
<protein>
    <submittedName>
        <fullName evidence="2">Uncharacterized protein</fullName>
    </submittedName>
</protein>
<dbReference type="Proteomes" id="UP001221413">
    <property type="component" value="Unassembled WGS sequence"/>
</dbReference>
<gene>
    <name evidence="2" type="ORF">Dda_4202</name>
</gene>
<evidence type="ECO:0000256" key="1">
    <source>
        <dbReference type="SAM" id="MobiDB-lite"/>
    </source>
</evidence>
<keyword evidence="3" id="KW-1185">Reference proteome</keyword>
<name>A0AAD6NKI9_DREDA</name>
<sequence>MPCKNTNVDLTRVMDSYHDFNPRDVSLMSNAILLTDPTQRRSQQREEQRQLAKTLSSRLFGSPPPETKQPSLIARIRAAQAEREKAVAEAVRESETTQKMEALTLDDDVKEA</sequence>
<feature type="region of interest" description="Disordered" evidence="1">
    <location>
        <begin position="89"/>
        <end position="112"/>
    </location>
</feature>